<dbReference type="GO" id="GO:0003917">
    <property type="term" value="F:DNA topoisomerase type I (single strand cut, ATP-independent) activity"/>
    <property type="evidence" value="ECO:0007669"/>
    <property type="project" value="InterPro"/>
</dbReference>
<dbReference type="Gene3D" id="1.10.290.10">
    <property type="entry name" value="Topoisomerase I, domain 4"/>
    <property type="match status" value="1"/>
</dbReference>
<dbReference type="InterPro" id="IPR006171">
    <property type="entry name" value="TOPRIM_dom"/>
</dbReference>
<dbReference type="InterPro" id="IPR013826">
    <property type="entry name" value="Topo_IA_cen_sub3"/>
</dbReference>
<dbReference type="InterPro" id="IPR013825">
    <property type="entry name" value="Topo_IA_cen_sub2"/>
</dbReference>
<dbReference type="InterPro" id="IPR023406">
    <property type="entry name" value="Topo_IA_AS"/>
</dbReference>
<evidence type="ECO:0000256" key="1">
    <source>
        <dbReference type="ARBA" id="ARBA00023235"/>
    </source>
</evidence>
<dbReference type="PANTHER" id="PTHR42785:SF1">
    <property type="entry name" value="DNA TOPOISOMERASE"/>
    <property type="match status" value="1"/>
</dbReference>
<dbReference type="SMART" id="SM00493">
    <property type="entry name" value="TOPRIM"/>
    <property type="match status" value="1"/>
</dbReference>
<dbReference type="Pfam" id="PF01131">
    <property type="entry name" value="Topoisom_bac"/>
    <property type="match status" value="1"/>
</dbReference>
<feature type="domain" description="Topo IA-type catalytic" evidence="3">
    <location>
        <begin position="121"/>
        <end position="331"/>
    </location>
</feature>
<comment type="caution">
    <text evidence="4">The sequence shown here is derived from an EMBL/GenBank/DDBJ whole genome shotgun (WGS) entry which is preliminary data.</text>
</comment>
<dbReference type="PANTHER" id="PTHR42785">
    <property type="entry name" value="DNA TOPOISOMERASE, TYPE IA, CORE"/>
    <property type="match status" value="1"/>
</dbReference>
<dbReference type="SUPFAM" id="SSF56712">
    <property type="entry name" value="Prokaryotic type I DNA topoisomerase"/>
    <property type="match status" value="1"/>
</dbReference>
<organism evidence="4">
    <name type="scientific">marine sediment metagenome</name>
    <dbReference type="NCBI Taxonomy" id="412755"/>
    <lineage>
        <taxon>unclassified sequences</taxon>
        <taxon>metagenomes</taxon>
        <taxon>ecological metagenomes</taxon>
    </lineage>
</organism>
<dbReference type="InterPro" id="IPR023405">
    <property type="entry name" value="Topo_IA_core_domain"/>
</dbReference>
<reference evidence="4" key="1">
    <citation type="journal article" date="2014" name="Front. Microbiol.">
        <title>High frequency of phylogenetically diverse reductive dehalogenase-homologous genes in deep subseafloor sedimentary metagenomes.</title>
        <authorList>
            <person name="Kawai M."/>
            <person name="Futagami T."/>
            <person name="Toyoda A."/>
            <person name="Takaki Y."/>
            <person name="Nishi S."/>
            <person name="Hori S."/>
            <person name="Arai W."/>
            <person name="Tsubouchi T."/>
            <person name="Morono Y."/>
            <person name="Uchiyama I."/>
            <person name="Ito T."/>
            <person name="Fujiyama A."/>
            <person name="Inagaki F."/>
            <person name="Takami H."/>
        </authorList>
    </citation>
    <scope>NUCLEOTIDE SEQUENCE</scope>
    <source>
        <strain evidence="4">Expedition CK06-06</strain>
    </source>
</reference>
<sequence length="331" mass="36656">MIIESPGKVQKLSSILGSDYKIVASIGHVRDLPTNEIAVSAPDFRPTYVLSERGQSVVDRIKHLISSADEVLLATDPDREGESISWHLKEVLSLKDPKRVTFNAITPDAVLAAVAAPRLIDVRVVAAQEARRVLDRLVGYMVSPEISRRHGTKLTAGRVQSLAVRIIVDRERAIRGFRKINHFGVELTFENSGRAWTARWQLKPGFVTEEQPHFLDRAYAQAVAGCSIVRVQSCQSSETRRSPHPPFMTSTMQQAASVELDLDPETSMAAAQALYEQGHITYHRTDNPNITDDDFPLIQIEAEKLGLEVIDQRRTFPAKDGAQAGHPGITP</sequence>
<dbReference type="InterPro" id="IPR000380">
    <property type="entry name" value="Topo_IA"/>
</dbReference>
<accession>X1M6J8</accession>
<dbReference type="Pfam" id="PF01751">
    <property type="entry name" value="Toprim"/>
    <property type="match status" value="1"/>
</dbReference>
<dbReference type="CDD" id="cd03363">
    <property type="entry name" value="TOPRIM_TopoIA_TopoI"/>
    <property type="match status" value="1"/>
</dbReference>
<dbReference type="Gene3D" id="1.10.460.10">
    <property type="entry name" value="Topoisomerase I, domain 2"/>
    <property type="match status" value="1"/>
</dbReference>
<dbReference type="InterPro" id="IPR034149">
    <property type="entry name" value="TOPRIM_TopoI"/>
</dbReference>
<dbReference type="Gene3D" id="2.70.20.10">
    <property type="entry name" value="Topoisomerase I, domain 3"/>
    <property type="match status" value="1"/>
</dbReference>
<feature type="non-terminal residue" evidence="4">
    <location>
        <position position="331"/>
    </location>
</feature>
<dbReference type="Gene3D" id="3.40.50.140">
    <property type="match status" value="1"/>
</dbReference>
<dbReference type="PRINTS" id="PR00417">
    <property type="entry name" value="PRTPISMRASEI"/>
</dbReference>
<dbReference type="InterPro" id="IPR013497">
    <property type="entry name" value="Topo_IA_cen"/>
</dbReference>
<dbReference type="AlphaFoldDB" id="X1M6J8"/>
<gene>
    <name evidence="4" type="ORF">S06H3_17830</name>
</gene>
<dbReference type="GO" id="GO:0006265">
    <property type="term" value="P:DNA topological change"/>
    <property type="evidence" value="ECO:0007669"/>
    <property type="project" value="InterPro"/>
</dbReference>
<dbReference type="GO" id="GO:0003677">
    <property type="term" value="F:DNA binding"/>
    <property type="evidence" value="ECO:0007669"/>
    <property type="project" value="InterPro"/>
</dbReference>
<proteinExistence type="predicted"/>
<dbReference type="InterPro" id="IPR013824">
    <property type="entry name" value="Topo_IA_cen_sub1"/>
</dbReference>
<feature type="domain" description="Toprim" evidence="2">
    <location>
        <begin position="1"/>
        <end position="107"/>
    </location>
</feature>
<dbReference type="InterPro" id="IPR003601">
    <property type="entry name" value="Topo_IA_2"/>
</dbReference>
<dbReference type="PROSITE" id="PS00396">
    <property type="entry name" value="TOPO_IA_1"/>
    <property type="match status" value="1"/>
</dbReference>
<dbReference type="PROSITE" id="PS52039">
    <property type="entry name" value="TOPO_IA_2"/>
    <property type="match status" value="1"/>
</dbReference>
<protein>
    <submittedName>
        <fullName evidence="4">Uncharacterized protein</fullName>
    </submittedName>
</protein>
<dbReference type="EMBL" id="BARV01008949">
    <property type="protein sequence ID" value="GAI10320.1"/>
    <property type="molecule type" value="Genomic_DNA"/>
</dbReference>
<dbReference type="PROSITE" id="PS50880">
    <property type="entry name" value="TOPRIM"/>
    <property type="match status" value="1"/>
</dbReference>
<evidence type="ECO:0000313" key="4">
    <source>
        <dbReference type="EMBL" id="GAI10320.1"/>
    </source>
</evidence>
<dbReference type="SMART" id="SM00436">
    <property type="entry name" value="TOP1Bc"/>
    <property type="match status" value="1"/>
</dbReference>
<keyword evidence="1" id="KW-0413">Isomerase</keyword>
<name>X1M6J8_9ZZZZ</name>
<evidence type="ECO:0000259" key="3">
    <source>
        <dbReference type="PROSITE" id="PS52039"/>
    </source>
</evidence>
<evidence type="ECO:0000259" key="2">
    <source>
        <dbReference type="PROSITE" id="PS50880"/>
    </source>
</evidence>